<proteinExistence type="predicted"/>
<evidence type="ECO:0000256" key="1">
    <source>
        <dbReference type="SAM" id="MobiDB-lite"/>
    </source>
</evidence>
<accession>A0A9P1EHD2</accession>
<sequence>MYLRGVETRFNREDRNSDIASEDSLLIFSQRCRPFGATTYVELSQDELNATQWFVFQNCEELEPYFEKHKEELLFGGCENIDKEHKEKFPAWFKKHMHSLYKQEPSRANESLYSLACAPHRCVRKYSGCIVNGVRFLIKDRDTHRKSQNSGIVVEGNHGEEIINFYGVLTEIIQLDYVKDRHVTIFKCEWFDLGRKKAGIRKEGNITSIRITNKWYENDSYILADQARQVVYINDPKLGVDWRVVQPFQHRHIYDVPEQQNEEKNYDDSVVANEVYQENEIEEALEVTLDDIQSMHREDIDPDEIEETLILEQFEGPHTSSIEVDHEDEIDETLIDYLSSEDSIENTDSDFESDDNDWEI</sequence>
<gene>
    <name evidence="3" type="ORF">CEURO_LOCUS16880</name>
</gene>
<dbReference type="PANTHER" id="PTHR48258:SF6">
    <property type="entry name" value="LEUCINE-RICH REPEAT DOMAIN, L DOMAIN-CONTAINING PROTEIN"/>
    <property type="match status" value="1"/>
</dbReference>
<evidence type="ECO:0000313" key="4">
    <source>
        <dbReference type="Proteomes" id="UP001152484"/>
    </source>
</evidence>
<organism evidence="3 4">
    <name type="scientific">Cuscuta europaea</name>
    <name type="common">European dodder</name>
    <dbReference type="NCBI Taxonomy" id="41803"/>
    <lineage>
        <taxon>Eukaryota</taxon>
        <taxon>Viridiplantae</taxon>
        <taxon>Streptophyta</taxon>
        <taxon>Embryophyta</taxon>
        <taxon>Tracheophyta</taxon>
        <taxon>Spermatophyta</taxon>
        <taxon>Magnoliopsida</taxon>
        <taxon>eudicotyledons</taxon>
        <taxon>Gunneridae</taxon>
        <taxon>Pentapetalae</taxon>
        <taxon>asterids</taxon>
        <taxon>lamiids</taxon>
        <taxon>Solanales</taxon>
        <taxon>Convolvulaceae</taxon>
        <taxon>Cuscuteae</taxon>
        <taxon>Cuscuta</taxon>
        <taxon>Cuscuta subgen. Cuscuta</taxon>
    </lineage>
</organism>
<dbReference type="Proteomes" id="UP001152484">
    <property type="component" value="Unassembled WGS sequence"/>
</dbReference>
<keyword evidence="4" id="KW-1185">Reference proteome</keyword>
<dbReference type="AlphaFoldDB" id="A0A9P1EHD2"/>
<protein>
    <recommendedName>
        <fullName evidence="2">DUF4216 domain-containing protein</fullName>
    </recommendedName>
</protein>
<evidence type="ECO:0000259" key="2">
    <source>
        <dbReference type="Pfam" id="PF13952"/>
    </source>
</evidence>
<dbReference type="EMBL" id="CAMAPE010000048">
    <property type="protein sequence ID" value="CAH9105405.1"/>
    <property type="molecule type" value="Genomic_DNA"/>
</dbReference>
<dbReference type="Pfam" id="PF13952">
    <property type="entry name" value="DUF4216"/>
    <property type="match status" value="1"/>
</dbReference>
<dbReference type="PANTHER" id="PTHR48258">
    <property type="entry name" value="DUF4218 DOMAIN-CONTAINING PROTEIN-RELATED"/>
    <property type="match status" value="1"/>
</dbReference>
<reference evidence="3" key="1">
    <citation type="submission" date="2022-07" db="EMBL/GenBank/DDBJ databases">
        <authorList>
            <person name="Macas J."/>
            <person name="Novak P."/>
            <person name="Neumann P."/>
        </authorList>
    </citation>
    <scope>NUCLEOTIDE SEQUENCE</scope>
</reference>
<feature type="domain" description="DUF4216" evidence="2">
    <location>
        <begin position="173"/>
        <end position="245"/>
    </location>
</feature>
<comment type="caution">
    <text evidence="3">The sequence shown here is derived from an EMBL/GenBank/DDBJ whole genome shotgun (WGS) entry which is preliminary data.</text>
</comment>
<evidence type="ECO:0000313" key="3">
    <source>
        <dbReference type="EMBL" id="CAH9105405.1"/>
    </source>
</evidence>
<feature type="compositionally biased region" description="Acidic residues" evidence="1">
    <location>
        <begin position="342"/>
        <end position="360"/>
    </location>
</feature>
<dbReference type="InterPro" id="IPR025312">
    <property type="entry name" value="DUF4216"/>
</dbReference>
<name>A0A9P1EHD2_CUSEU</name>
<dbReference type="OrthoDB" id="1878503at2759"/>
<feature type="region of interest" description="Disordered" evidence="1">
    <location>
        <begin position="338"/>
        <end position="360"/>
    </location>
</feature>